<dbReference type="InterPro" id="IPR036388">
    <property type="entry name" value="WH-like_DNA-bd_sf"/>
</dbReference>
<gene>
    <name evidence="2" type="ORF">HDF14_003210</name>
</gene>
<evidence type="ECO:0000259" key="1">
    <source>
        <dbReference type="SMART" id="SM00347"/>
    </source>
</evidence>
<dbReference type="InterPro" id="IPR000835">
    <property type="entry name" value="HTH_MarR-typ"/>
</dbReference>
<protein>
    <submittedName>
        <fullName evidence="2">DNA-binding MarR family transcriptional regulator</fullName>
    </submittedName>
</protein>
<comment type="caution">
    <text evidence="2">The sequence shown here is derived from an EMBL/GenBank/DDBJ whole genome shotgun (WGS) entry which is preliminary data.</text>
</comment>
<organism evidence="2 3">
    <name type="scientific">Tunturiibacter gelidiferens</name>
    <dbReference type="NCBI Taxonomy" id="3069689"/>
    <lineage>
        <taxon>Bacteria</taxon>
        <taxon>Pseudomonadati</taxon>
        <taxon>Acidobacteriota</taxon>
        <taxon>Terriglobia</taxon>
        <taxon>Terriglobales</taxon>
        <taxon>Acidobacteriaceae</taxon>
        <taxon>Tunturiibacter</taxon>
    </lineage>
</organism>
<feature type="domain" description="HTH marR-type" evidence="1">
    <location>
        <begin position="32"/>
        <end position="142"/>
    </location>
</feature>
<dbReference type="GO" id="GO:0003700">
    <property type="term" value="F:DNA-binding transcription factor activity"/>
    <property type="evidence" value="ECO:0007669"/>
    <property type="project" value="InterPro"/>
</dbReference>
<dbReference type="Pfam" id="PF12802">
    <property type="entry name" value="MarR_2"/>
    <property type="match status" value="1"/>
</dbReference>
<evidence type="ECO:0000313" key="2">
    <source>
        <dbReference type="EMBL" id="MBB5329588.1"/>
    </source>
</evidence>
<dbReference type="InterPro" id="IPR036390">
    <property type="entry name" value="WH_DNA-bd_sf"/>
</dbReference>
<dbReference type="RefSeq" id="WP_183978210.1">
    <property type="nucleotide sequence ID" value="NZ_JACHEB010000007.1"/>
</dbReference>
<dbReference type="SMART" id="SM00347">
    <property type="entry name" value="HTH_MARR"/>
    <property type="match status" value="1"/>
</dbReference>
<dbReference type="AlphaFoldDB" id="A0A9X0U4Q3"/>
<accession>A0A9X0U4Q3</accession>
<dbReference type="GO" id="GO:0003677">
    <property type="term" value="F:DNA binding"/>
    <property type="evidence" value="ECO:0007669"/>
    <property type="project" value="UniProtKB-KW"/>
</dbReference>
<keyword evidence="2" id="KW-0238">DNA-binding</keyword>
<dbReference type="GO" id="GO:0006950">
    <property type="term" value="P:response to stress"/>
    <property type="evidence" value="ECO:0007669"/>
    <property type="project" value="TreeGrafter"/>
</dbReference>
<evidence type="ECO:0000313" key="3">
    <source>
        <dbReference type="Proteomes" id="UP000535182"/>
    </source>
</evidence>
<dbReference type="EMBL" id="JACHEB010000007">
    <property type="protein sequence ID" value="MBB5329588.1"/>
    <property type="molecule type" value="Genomic_DNA"/>
</dbReference>
<dbReference type="InterPro" id="IPR039422">
    <property type="entry name" value="MarR/SlyA-like"/>
</dbReference>
<proteinExistence type="predicted"/>
<sequence length="159" mass="18009">MTKSLPTEDRQQLQTLAEFRYTLRQFLQFSEKCAEQAGLHPQQHQLLLHLAGAPDGVETTVSYAAERLGLRHHTVVELSNRCVDAGLILRKNAATDRRRVVLQVTPKGQRILQTLSDDHERELYELVPRMVRALTTIRNSHKLSAREHASPPATKGNSK</sequence>
<name>A0A9X0U4Q3_9BACT</name>
<dbReference type="PANTHER" id="PTHR33164">
    <property type="entry name" value="TRANSCRIPTIONAL REGULATOR, MARR FAMILY"/>
    <property type="match status" value="1"/>
</dbReference>
<keyword evidence="3" id="KW-1185">Reference proteome</keyword>
<dbReference type="Gene3D" id="1.10.10.10">
    <property type="entry name" value="Winged helix-like DNA-binding domain superfamily/Winged helix DNA-binding domain"/>
    <property type="match status" value="1"/>
</dbReference>
<reference evidence="2 3" key="1">
    <citation type="submission" date="2020-08" db="EMBL/GenBank/DDBJ databases">
        <title>Genomic Encyclopedia of Type Strains, Phase IV (KMG-V): Genome sequencing to study the core and pangenomes of soil and plant-associated prokaryotes.</title>
        <authorList>
            <person name="Whitman W."/>
        </authorList>
    </citation>
    <scope>NUCLEOTIDE SEQUENCE [LARGE SCALE GENOMIC DNA]</scope>
    <source>
        <strain evidence="2 3">X5P2</strain>
    </source>
</reference>
<dbReference type="PANTHER" id="PTHR33164:SF89">
    <property type="entry name" value="MARR FAMILY REGULATORY PROTEIN"/>
    <property type="match status" value="1"/>
</dbReference>
<dbReference type="Proteomes" id="UP000535182">
    <property type="component" value="Unassembled WGS sequence"/>
</dbReference>
<dbReference type="SUPFAM" id="SSF46785">
    <property type="entry name" value="Winged helix' DNA-binding domain"/>
    <property type="match status" value="1"/>
</dbReference>